<feature type="domain" description="Tc1-like transposase DDE" evidence="1">
    <location>
        <begin position="4"/>
        <end position="64"/>
    </location>
</feature>
<comment type="caution">
    <text evidence="2">The sequence shown here is derived from an EMBL/GenBank/DDBJ whole genome shotgun (WGS) entry which is preliminary data.</text>
</comment>
<dbReference type="Gene3D" id="3.30.420.10">
    <property type="entry name" value="Ribonuclease H-like superfamily/Ribonuclease H"/>
    <property type="match status" value="1"/>
</dbReference>
<protein>
    <submittedName>
        <fullName evidence="2">Transposase</fullName>
    </submittedName>
</protein>
<dbReference type="Proteomes" id="UP000636187">
    <property type="component" value="Unassembled WGS sequence"/>
</dbReference>
<dbReference type="InterPro" id="IPR038717">
    <property type="entry name" value="Tc1-like_DDE_dom"/>
</dbReference>
<evidence type="ECO:0000259" key="1">
    <source>
        <dbReference type="Pfam" id="PF13358"/>
    </source>
</evidence>
<name>A0ABR8HU54_9CHRO</name>
<dbReference type="InterPro" id="IPR036397">
    <property type="entry name" value="RNaseH_sf"/>
</dbReference>
<accession>A0ABR8HU54</accession>
<proteinExistence type="predicted"/>
<sequence length="90" mass="10421">MGQDQGSSHVSKISREQYTKWEEKGLYIFWLPSCSPELNRIENEWERIKEDELAGRMFGDEYELAMAVIEAKANLAQLLIEATKSPMKLI</sequence>
<organism evidence="2 3">
    <name type="scientific">Microcystis flos-aquae FACHB-1344</name>
    <dbReference type="NCBI Taxonomy" id="2692899"/>
    <lineage>
        <taxon>Bacteria</taxon>
        <taxon>Bacillati</taxon>
        <taxon>Cyanobacteriota</taxon>
        <taxon>Cyanophyceae</taxon>
        <taxon>Oscillatoriophycideae</taxon>
        <taxon>Chroococcales</taxon>
        <taxon>Microcystaceae</taxon>
        <taxon>Microcystis</taxon>
    </lineage>
</organism>
<keyword evidence="3" id="KW-1185">Reference proteome</keyword>
<reference evidence="2 3" key="1">
    <citation type="journal article" date="2020" name="ISME J.">
        <title>Comparative genomics reveals insights into cyanobacterial evolution and habitat adaptation.</title>
        <authorList>
            <person name="Chen M.Y."/>
            <person name="Teng W.K."/>
            <person name="Zhao L."/>
            <person name="Hu C.X."/>
            <person name="Zhou Y.K."/>
            <person name="Han B.P."/>
            <person name="Song L.R."/>
            <person name="Shu W.S."/>
        </authorList>
    </citation>
    <scope>NUCLEOTIDE SEQUENCE [LARGE SCALE GENOMIC DNA]</scope>
    <source>
        <strain evidence="2 3">FACHB-1344</strain>
    </source>
</reference>
<evidence type="ECO:0000313" key="2">
    <source>
        <dbReference type="EMBL" id="MBD2622256.1"/>
    </source>
</evidence>
<dbReference type="EMBL" id="JACJSW010000131">
    <property type="protein sequence ID" value="MBD2622256.1"/>
    <property type="molecule type" value="Genomic_DNA"/>
</dbReference>
<evidence type="ECO:0000313" key="3">
    <source>
        <dbReference type="Proteomes" id="UP000636187"/>
    </source>
</evidence>
<gene>
    <name evidence="2" type="ORF">H6G48_11410</name>
</gene>
<dbReference type="Pfam" id="PF13358">
    <property type="entry name" value="DDE_3"/>
    <property type="match status" value="1"/>
</dbReference>
<dbReference type="RefSeq" id="WP_190721788.1">
    <property type="nucleotide sequence ID" value="NZ_JACJSW010000131.1"/>
</dbReference>